<proteinExistence type="predicted"/>
<protein>
    <recommendedName>
        <fullName evidence="3">Reverse transcriptase RNase H-like domain-containing protein</fullName>
    </recommendedName>
</protein>
<accession>A0A371GUY6</accession>
<dbReference type="Proteomes" id="UP000257109">
    <property type="component" value="Unassembled WGS sequence"/>
</dbReference>
<gene>
    <name evidence="1" type="ORF">CR513_23272</name>
</gene>
<comment type="caution">
    <text evidence="1">The sequence shown here is derived from an EMBL/GenBank/DDBJ whole genome shotgun (WGS) entry which is preliminary data.</text>
</comment>
<sequence>MEIKIMFRVGASARTISITYIIVNNWASYNMIVGRPNLNRLRAVVSTLHLCIKYLVGKERPWLVENLKEVWINPSRTQRTRIDTTLDRESKEWLVHFLIENRDVFAWTTTDMPGIDPDFLCHYLSITLGTWLVAQKWRMHLHDEAKVMFITDTRTFCYKKNTRLESKLEVLMVHADREGIEANPDKCQDVIDM</sequence>
<dbReference type="AlphaFoldDB" id="A0A371GUY6"/>
<organism evidence="1 2">
    <name type="scientific">Mucuna pruriens</name>
    <name type="common">Velvet bean</name>
    <name type="synonym">Dolichos pruriens</name>
    <dbReference type="NCBI Taxonomy" id="157652"/>
    <lineage>
        <taxon>Eukaryota</taxon>
        <taxon>Viridiplantae</taxon>
        <taxon>Streptophyta</taxon>
        <taxon>Embryophyta</taxon>
        <taxon>Tracheophyta</taxon>
        <taxon>Spermatophyta</taxon>
        <taxon>Magnoliopsida</taxon>
        <taxon>eudicotyledons</taxon>
        <taxon>Gunneridae</taxon>
        <taxon>Pentapetalae</taxon>
        <taxon>rosids</taxon>
        <taxon>fabids</taxon>
        <taxon>Fabales</taxon>
        <taxon>Fabaceae</taxon>
        <taxon>Papilionoideae</taxon>
        <taxon>50 kb inversion clade</taxon>
        <taxon>NPAAA clade</taxon>
        <taxon>indigoferoid/millettioid clade</taxon>
        <taxon>Phaseoleae</taxon>
        <taxon>Mucuna</taxon>
    </lineage>
</organism>
<evidence type="ECO:0000313" key="1">
    <source>
        <dbReference type="EMBL" id="RDX94354.1"/>
    </source>
</evidence>
<dbReference type="OrthoDB" id="2919534at2759"/>
<dbReference type="EMBL" id="QJKJ01004390">
    <property type="protein sequence ID" value="RDX94354.1"/>
    <property type="molecule type" value="Genomic_DNA"/>
</dbReference>
<keyword evidence="2" id="KW-1185">Reference proteome</keyword>
<name>A0A371GUY6_MUCPR</name>
<feature type="non-terminal residue" evidence="1">
    <location>
        <position position="1"/>
    </location>
</feature>
<reference evidence="1" key="1">
    <citation type="submission" date="2018-05" db="EMBL/GenBank/DDBJ databases">
        <title>Draft genome of Mucuna pruriens seed.</title>
        <authorList>
            <person name="Nnadi N.E."/>
            <person name="Vos R."/>
            <person name="Hasami M.H."/>
            <person name="Devisetty U.K."/>
            <person name="Aguiy J.C."/>
        </authorList>
    </citation>
    <scope>NUCLEOTIDE SEQUENCE [LARGE SCALE GENOMIC DNA]</scope>
    <source>
        <strain evidence="1">JCA_2017</strain>
    </source>
</reference>
<evidence type="ECO:0000313" key="2">
    <source>
        <dbReference type="Proteomes" id="UP000257109"/>
    </source>
</evidence>
<evidence type="ECO:0008006" key="3">
    <source>
        <dbReference type="Google" id="ProtNLM"/>
    </source>
</evidence>